<name>A0A319D7R6_9EURO</name>
<dbReference type="AlphaFoldDB" id="A0A319D7R6"/>
<proteinExistence type="predicted"/>
<dbReference type="EMBL" id="KZ825891">
    <property type="protein sequence ID" value="PYH93516.1"/>
    <property type="molecule type" value="Genomic_DNA"/>
</dbReference>
<reference evidence="1 2" key="1">
    <citation type="submission" date="2018-02" db="EMBL/GenBank/DDBJ databases">
        <title>The genomes of Aspergillus section Nigri reveals drivers in fungal speciation.</title>
        <authorList>
            <consortium name="DOE Joint Genome Institute"/>
            <person name="Vesth T.C."/>
            <person name="Nybo J."/>
            <person name="Theobald S."/>
            <person name="Brandl J."/>
            <person name="Frisvad J.C."/>
            <person name="Nielsen K.F."/>
            <person name="Lyhne E.K."/>
            <person name="Kogle M.E."/>
            <person name="Kuo A."/>
            <person name="Riley R."/>
            <person name="Clum A."/>
            <person name="Nolan M."/>
            <person name="Lipzen A."/>
            <person name="Salamov A."/>
            <person name="Henrissat B."/>
            <person name="Wiebenga A."/>
            <person name="De vries R.P."/>
            <person name="Grigoriev I.V."/>
            <person name="Mortensen U.H."/>
            <person name="Andersen M.R."/>
            <person name="Baker S.E."/>
        </authorList>
    </citation>
    <scope>NUCLEOTIDE SEQUENCE [LARGE SCALE GENOMIC DNA]</scope>
    <source>
        <strain evidence="1 2">CBS 707.79</strain>
    </source>
</reference>
<sequence length="171" mass="18721">MRASPAGSQGSIAVASMSADACNKIHTGCPLAWEPAYGILELDFRDGRNTACDREILEVDASWYRMYQDKGWVGIKALWTGRGLFFSAARMPWCLQASILLNRWAGDARYACAAVHQCRRACVDAIIVHAWPALTGSSLQAVPTYLGTWEVPYFGRRSVRAPPSRTGPGQA</sequence>
<dbReference type="Proteomes" id="UP000247810">
    <property type="component" value="Unassembled WGS sequence"/>
</dbReference>
<evidence type="ECO:0000313" key="2">
    <source>
        <dbReference type="Proteomes" id="UP000247810"/>
    </source>
</evidence>
<organism evidence="1 2">
    <name type="scientific">Aspergillus ellipticus CBS 707.79</name>
    <dbReference type="NCBI Taxonomy" id="1448320"/>
    <lineage>
        <taxon>Eukaryota</taxon>
        <taxon>Fungi</taxon>
        <taxon>Dikarya</taxon>
        <taxon>Ascomycota</taxon>
        <taxon>Pezizomycotina</taxon>
        <taxon>Eurotiomycetes</taxon>
        <taxon>Eurotiomycetidae</taxon>
        <taxon>Eurotiales</taxon>
        <taxon>Aspergillaceae</taxon>
        <taxon>Aspergillus</taxon>
        <taxon>Aspergillus subgen. Circumdati</taxon>
    </lineage>
</organism>
<keyword evidence="2" id="KW-1185">Reference proteome</keyword>
<protein>
    <submittedName>
        <fullName evidence="1">Uncharacterized protein</fullName>
    </submittedName>
</protein>
<dbReference type="VEuPathDB" id="FungiDB:BO71DRAFT_253644"/>
<evidence type="ECO:0000313" key="1">
    <source>
        <dbReference type="EMBL" id="PYH93516.1"/>
    </source>
</evidence>
<accession>A0A319D7R6</accession>
<gene>
    <name evidence="1" type="ORF">BO71DRAFT_253644</name>
</gene>